<proteinExistence type="predicted"/>
<protein>
    <submittedName>
        <fullName evidence="4">T9SS type A sorting domain-containing protein</fullName>
    </submittedName>
</protein>
<feature type="domain" description="MBG" evidence="2">
    <location>
        <begin position="823"/>
        <end position="866"/>
    </location>
</feature>
<organism evidence="4 5">
    <name type="scientific">Flammeovirga agarivorans</name>
    <dbReference type="NCBI Taxonomy" id="2726742"/>
    <lineage>
        <taxon>Bacteria</taxon>
        <taxon>Pseudomonadati</taxon>
        <taxon>Bacteroidota</taxon>
        <taxon>Cytophagia</taxon>
        <taxon>Cytophagales</taxon>
        <taxon>Flammeovirgaceae</taxon>
        <taxon>Flammeovirga</taxon>
    </lineage>
</organism>
<keyword evidence="5" id="KW-1185">Reference proteome</keyword>
<dbReference type="Pfam" id="PF18962">
    <property type="entry name" value="Por_Secre_tail"/>
    <property type="match status" value="1"/>
</dbReference>
<dbReference type="EMBL" id="JABAIL010000008">
    <property type="protein sequence ID" value="NLR93866.1"/>
    <property type="molecule type" value="Genomic_DNA"/>
</dbReference>
<feature type="domain" description="MBG" evidence="2">
    <location>
        <begin position="1096"/>
        <end position="1172"/>
    </location>
</feature>
<evidence type="ECO:0000313" key="4">
    <source>
        <dbReference type="EMBL" id="NLR93866.1"/>
    </source>
</evidence>
<feature type="domain" description="MBG" evidence="2">
    <location>
        <begin position="1256"/>
        <end position="1321"/>
    </location>
</feature>
<feature type="signal peptide" evidence="1">
    <location>
        <begin position="1"/>
        <end position="28"/>
    </location>
</feature>
<evidence type="ECO:0000259" key="2">
    <source>
        <dbReference type="Pfam" id="PF18887"/>
    </source>
</evidence>
<accession>A0A7X8SP94</accession>
<dbReference type="RefSeq" id="WP_168884575.1">
    <property type="nucleotide sequence ID" value="NZ_JABAIL010000008.1"/>
</dbReference>
<name>A0A7X8SP94_9BACT</name>
<feature type="domain" description="MBG" evidence="2">
    <location>
        <begin position="1395"/>
        <end position="1464"/>
    </location>
</feature>
<dbReference type="SMART" id="SM00710">
    <property type="entry name" value="PbH1"/>
    <property type="match status" value="6"/>
</dbReference>
<dbReference type="InterPro" id="IPR011050">
    <property type="entry name" value="Pectin_lyase_fold/virulence"/>
</dbReference>
<gene>
    <name evidence="4" type="ORF">HGP29_21880</name>
</gene>
<feature type="domain" description="MBG" evidence="2">
    <location>
        <begin position="873"/>
        <end position="941"/>
    </location>
</feature>
<feature type="domain" description="Secretion system C-terminal sorting" evidence="3">
    <location>
        <begin position="1483"/>
        <end position="1552"/>
    </location>
</feature>
<reference evidence="4 5" key="1">
    <citation type="submission" date="2020-04" db="EMBL/GenBank/DDBJ databases">
        <title>Flammeovirga sp. SR4, a novel species isolated from seawater.</title>
        <authorList>
            <person name="Wang X."/>
        </authorList>
    </citation>
    <scope>NUCLEOTIDE SEQUENCE [LARGE SCALE GENOMIC DNA]</scope>
    <source>
        <strain evidence="4 5">SR4</strain>
    </source>
</reference>
<dbReference type="InterPro" id="IPR026444">
    <property type="entry name" value="Secre_tail"/>
</dbReference>
<dbReference type="InterPro" id="IPR006626">
    <property type="entry name" value="PbH1"/>
</dbReference>
<dbReference type="NCBIfam" id="TIGR04183">
    <property type="entry name" value="Por_Secre_tail"/>
    <property type="match status" value="1"/>
</dbReference>
<keyword evidence="1" id="KW-0732">Signal</keyword>
<dbReference type="SUPFAM" id="SSF51126">
    <property type="entry name" value="Pectin lyase-like"/>
    <property type="match status" value="2"/>
</dbReference>
<feature type="chain" id="PRO_5031084653" evidence="1">
    <location>
        <begin position="29"/>
        <end position="1553"/>
    </location>
</feature>
<feature type="domain" description="MBG" evidence="2">
    <location>
        <begin position="1180"/>
        <end position="1251"/>
    </location>
</feature>
<feature type="domain" description="MBG" evidence="2">
    <location>
        <begin position="1023"/>
        <end position="1095"/>
    </location>
</feature>
<sequence>MMIRILLNKITAICAFLAIVALQGKAFAQDAFYVDAEIGEDLISETIDDEEIIYGLTPEHPFKTLGFILYHTTSIGEGKEGAYTGEYSNLTEINIYIKGIAKVDNQTISGGSKMYTFYGEGADKTFLQPTDEYDNTVQGLVFNTTAVLHDLTLRNYNSTVNGPAIKINPTGAGTLNNVNVIDNYGSNNGGAIYSSGELYINNSFFARNQTKSNGSAVHVNEGTLEIINSLFTLNNLYQTSWTAGTINVAPPVDKTATFKMVNSTVFNNSSDGTGGAGINLSDKNGKLTSVEIINTVAFNNYNLKNSWYKSINWDTKGEDDTYDLLVLKNNIVETTSFGDSFKAEDQNVIGGDIESLKFGDNIEVAANGVQFIPVLAGSVLEDAANMMYAPEKDMIGNLQSGDSRDIGAIEYQVPASELYVDSQNGLDTNSGSMDMPLQSFNKALTLLNGSTGVTIFVKGTFNDQSLEIAEGSDITIKGWDGQAVFAGSGTGKFLSVLGSVTLDQITVKDYLSADGGGAINVLSTGSLVVKNCNFINNQAINGEESLNGGAIVSGGILEVYNSYFGENRAFNRGGAIAVSTGSFTMKNTTVHKNTTAKGGGAVAVFANSTRNTDLILENNTFTANYNYLGEETVGGATGLWLSHGTNGYLLNLINVSNNLLYNYVWQVSDGWQLDIFVSSGSNVINANTTTFRNNLFHTVNAVFQMPTAGNNTQASNADGVEVIDKIKVATTLSTNQLGVHFIEITEGSVAVDAGINDFGTATDILGKEVNGTRDIGVFELNGIDTREPVLITLNTADVVYTGEEVMLDFTVLDDQDNDITESVSLMVKYNGKDEMPLNAGNYNIVATVDEAMYSGQLETTFVIEKAEGEITISDDDLSVEYNGNTQEVNVVTDFQYSILYVDELNNESSEAPMNAGDYDVTVEIVDENYQGDFSSTYTITQRAVTIEEVSSTPSYTGEAIAFQYVVKDGDDNDISDQVNTVTTYDMSETVPSDAGTYAVVVTVVDDNNFSENTLSTNFTITPATVTFAVGETTFTYNGEEQIPTVTPSIEVALNQTVTGDASESINAGSYTLTTTINDDNYTGSDVSNFVINKATAKIEISDLTFIHDGNAKAVTVIIKDNEGQDLDVNYDITYKQNDEEILPIEVGEYDVTVMITDDNYEGTETATLEITEKMIAYITATTSTTYNGEAQPIVYEIKDAEGTLISVDQVDITYDSETDVPTNADTYDVNISITDDMYAGNADFSYTIHKAEVQFTVGAETFTYTGELQTPEVTTNVNGIAAITELTAGNGIDAGSHTLSLSVDDQNYEGSDEVTYSIGKAAVDISVSGLNHTYDMTEKEATVTTDMDNLEMTVTYNDSEELPMNAGSYEVVATIVDDNYEGSTTVSLVISKAIATITLSDLVHDFDGTSKSATATSDVEGLEVTVTYDGETEAPMEAGEYEVVANIEDANYEGTATETLVINAVTEEEPPLSAADDLFGVSVYPNPNTGQFTIDVGTSNPTSISIYTVSGVEVYSTELVNSKVITLPSNAKGVLIVKMISGDKSSIEKIYVK</sequence>
<evidence type="ECO:0000313" key="5">
    <source>
        <dbReference type="Proteomes" id="UP000585050"/>
    </source>
</evidence>
<dbReference type="Pfam" id="PF18887">
    <property type="entry name" value="MBG_3"/>
    <property type="match status" value="8"/>
</dbReference>
<feature type="domain" description="MBG" evidence="2">
    <location>
        <begin position="1325"/>
        <end position="1393"/>
    </location>
</feature>
<dbReference type="InterPro" id="IPR043772">
    <property type="entry name" value="MBG_3"/>
</dbReference>
<evidence type="ECO:0000259" key="3">
    <source>
        <dbReference type="Pfam" id="PF18962"/>
    </source>
</evidence>
<comment type="caution">
    <text evidence="4">The sequence shown here is derived from an EMBL/GenBank/DDBJ whole genome shotgun (WGS) entry which is preliminary data.</text>
</comment>
<evidence type="ECO:0000256" key="1">
    <source>
        <dbReference type="SAM" id="SignalP"/>
    </source>
</evidence>
<dbReference type="Proteomes" id="UP000585050">
    <property type="component" value="Unassembled WGS sequence"/>
</dbReference>